<dbReference type="GO" id="GO:0003887">
    <property type="term" value="F:DNA-directed DNA polymerase activity"/>
    <property type="evidence" value="ECO:0007669"/>
    <property type="project" value="UniProtKB-KW"/>
</dbReference>
<dbReference type="GO" id="GO:0003677">
    <property type="term" value="F:DNA binding"/>
    <property type="evidence" value="ECO:0007669"/>
    <property type="project" value="UniProtKB-KW"/>
</dbReference>
<evidence type="ECO:0000256" key="7">
    <source>
        <dbReference type="ARBA" id="ARBA00023125"/>
    </source>
</evidence>
<dbReference type="SUPFAM" id="SSF53098">
    <property type="entry name" value="Ribonuclease H-like"/>
    <property type="match status" value="1"/>
</dbReference>
<gene>
    <name evidence="10" type="ORF">MENT_LOCUS48580</name>
</gene>
<proteinExistence type="inferred from homology"/>
<sequence length="1367" mass="158020">MEAVPCKKPRFFIENLIPESFHQVGAGNINLNNYVSKLENAVENNKKFKYIKIKSKFSIKNLPVDPEDLLAKLFQYCIDESIDYSKENGINPDHLGCLITSELLESDIWVPIREISSNTVDTILNSFLKVAQSKKQNDITLWGNPFNVIVTTADRKSLPDKRNIIGGAPPRRLAPIHHQIKDRSLIRIMNPDNHCLFYALQATVVYSTRGYTRSQFYDFLYGRRASRGKLQNEAHELMKKVNAPLGLNGYEADTWVPLVIEYWNNALFVGKFRLKVFIFGSIGHYKPIYKCGPDDYDTPILIYFNNNHFDGVRKGSSLFGTHYCLTCEIPYDRADRHLNICKSRCIKCSRVGPLFPCEPQQNFRKYCNYCNKLFNNKECFQYHKNHRFCQKSKQCELCGVIWDVEDNTRNGREGHVCFERFCNTCFKYHDAKKGCFIKQLQPRDQKPYRIVAFDLETMQHEYIDSSSKNRKHIANFICAKITCAQCIYNEIWNQSLLEKPCKVCGPHRTITFSQRNFNGTIVDKKVINNQPLTAFVKWILYELPIEYDTVAYSHFGGRFDMVLVFREIFLERINPEMIRRGNKMYEMKVKRRAKVNPNIIFRDSFNLIPTSLASLVPTFGLEVEDKPFFPHLANKPENYGKNIYPTPEDYIADGMMVDKRKKFNAWYDQNKTVPFLLDEALASYCTNDVEILTAALIAFQKEFFEVSRREVEGSGIDVLKESMTIASACMRHFRMNHLKEDHLAIVPERGYEKKDNQSLLALKFLQWYAEKNGVQIQTASNGGEKQVGNFKLDGYIEEKKLAIEVNGCVWHACPKCYPEDITLMPNGKTAGKLREHGKERIEYIEGQGIEVKIFWECKILKMLEKDKEMKKKFDEYLDDGPLDIRASFFGGRTGPLKLYHEAKFGEKISYFDVTSLYPYINCTTKYPVGHPKIHILNEGIHWTKSDDNPYKLALLKVFIIPPRKIDIPVLPVKFDNERLLFPLCKSCSKEFPEGAVKQNYTCSHNDQQRGWVCTCTSIELEAALEEGYIATKIFRVLEYTESDDQLFRSYMSEFMAQKIHSSGFDENIKGNKEAEDNFIKECAENFGIHIDPNLMIPNKGKRALAKLAVNNLWGRFSLRNFGMSQCLITDNPSELGKFYDDKSIELVSIDELTAETILISYIKKKEWVEEHDCSNVIISLWTTSAARLHLLKAMKKVVRSSGCTLLYTDTDSIIYAHPEDQNPLQLGPHLGQFTDEYPHHNILEFCSGGAKQYGLKLQKKVEASAEYEYVLKVRGLTLNYDVVENQNLRYQKFKERVLNYAKFGSAEKINVIYPNFLRPSIKDGQITSYCLNKIYRPYVCKGIVCPSTFRILDFGYVNPIHPRILPP</sequence>
<evidence type="ECO:0000256" key="6">
    <source>
        <dbReference type="ARBA" id="ARBA00022932"/>
    </source>
</evidence>
<dbReference type="GO" id="GO:0006260">
    <property type="term" value="P:DNA replication"/>
    <property type="evidence" value="ECO:0007669"/>
    <property type="project" value="UniProtKB-KW"/>
</dbReference>
<accession>A0A6V7X933</accession>
<dbReference type="PANTHER" id="PTHR33568">
    <property type="entry name" value="DNA POLYMERASE"/>
    <property type="match status" value="1"/>
</dbReference>
<dbReference type="GO" id="GO:0042575">
    <property type="term" value="C:DNA polymerase complex"/>
    <property type="evidence" value="ECO:0007669"/>
    <property type="project" value="UniProtKB-ARBA"/>
</dbReference>
<dbReference type="InterPro" id="IPR011335">
    <property type="entry name" value="Restrct_endonuc-II-like"/>
</dbReference>
<reference evidence="10 11" key="1">
    <citation type="submission" date="2020-08" db="EMBL/GenBank/DDBJ databases">
        <authorList>
            <person name="Koutsovoulos G."/>
            <person name="Danchin GJ E."/>
        </authorList>
    </citation>
    <scope>NUCLEOTIDE SEQUENCE [LARGE SCALE GENOMIC DNA]</scope>
</reference>
<evidence type="ECO:0000256" key="4">
    <source>
        <dbReference type="ARBA" id="ARBA00022695"/>
    </source>
</evidence>
<dbReference type="Proteomes" id="UP000580250">
    <property type="component" value="Unassembled WGS sequence"/>
</dbReference>
<dbReference type="InterPro" id="IPR043502">
    <property type="entry name" value="DNA/RNA_pol_sf"/>
</dbReference>
<dbReference type="InterPro" id="IPR036397">
    <property type="entry name" value="RNaseH_sf"/>
</dbReference>
<dbReference type="GO" id="GO:0006281">
    <property type="term" value="P:DNA repair"/>
    <property type="evidence" value="ECO:0007669"/>
    <property type="project" value="UniProtKB-ARBA"/>
</dbReference>
<comment type="similarity">
    <text evidence="1">Belongs to the DNA polymerase type-B family.</text>
</comment>
<evidence type="ECO:0000256" key="5">
    <source>
        <dbReference type="ARBA" id="ARBA00022705"/>
    </source>
</evidence>
<evidence type="ECO:0000256" key="3">
    <source>
        <dbReference type="ARBA" id="ARBA00022679"/>
    </source>
</evidence>
<dbReference type="InterPro" id="IPR004868">
    <property type="entry name" value="DNA-dir_DNA_pol_B_mt/vir"/>
</dbReference>
<keyword evidence="5" id="KW-0235">DNA replication</keyword>
<dbReference type="PANTHER" id="PTHR33568:SF3">
    <property type="entry name" value="DNA-DIRECTED DNA POLYMERASE"/>
    <property type="match status" value="1"/>
</dbReference>
<dbReference type="InterPro" id="IPR012337">
    <property type="entry name" value="RNaseH-like_sf"/>
</dbReference>
<dbReference type="Gene3D" id="3.30.420.10">
    <property type="entry name" value="Ribonuclease H-like superfamily/Ribonuclease H"/>
    <property type="match status" value="1"/>
</dbReference>
<keyword evidence="4" id="KW-0548">Nucleotidyltransferase</keyword>
<name>A0A6V7X933_MELEN</name>
<feature type="domain" description="DNA-directed DNA polymerase family B mitochondria/virus" evidence="9">
    <location>
        <begin position="883"/>
        <end position="1063"/>
    </location>
</feature>
<dbReference type="SUPFAM" id="SSF56672">
    <property type="entry name" value="DNA/RNA polymerases"/>
    <property type="match status" value="1"/>
</dbReference>
<dbReference type="Pfam" id="PF03175">
    <property type="entry name" value="DNA_pol_B_2"/>
    <property type="match status" value="2"/>
</dbReference>
<organism evidence="10 11">
    <name type="scientific">Meloidogyne enterolobii</name>
    <name type="common">Root-knot nematode worm</name>
    <name type="synonym">Meloidogyne mayaguensis</name>
    <dbReference type="NCBI Taxonomy" id="390850"/>
    <lineage>
        <taxon>Eukaryota</taxon>
        <taxon>Metazoa</taxon>
        <taxon>Ecdysozoa</taxon>
        <taxon>Nematoda</taxon>
        <taxon>Chromadorea</taxon>
        <taxon>Rhabditida</taxon>
        <taxon>Tylenchina</taxon>
        <taxon>Tylenchomorpha</taxon>
        <taxon>Tylenchoidea</taxon>
        <taxon>Meloidogynidae</taxon>
        <taxon>Meloidogyninae</taxon>
        <taxon>Meloidogyne</taxon>
    </lineage>
</organism>
<evidence type="ECO:0000259" key="9">
    <source>
        <dbReference type="Pfam" id="PF03175"/>
    </source>
</evidence>
<keyword evidence="3" id="KW-0808">Transferase</keyword>
<feature type="domain" description="DNA-directed DNA polymerase family B mitochondria/virus" evidence="9">
    <location>
        <begin position="554"/>
        <end position="749"/>
    </location>
</feature>
<dbReference type="Gene3D" id="3.40.960.10">
    <property type="entry name" value="VSR Endonuclease"/>
    <property type="match status" value="1"/>
</dbReference>
<dbReference type="InterPro" id="IPR009030">
    <property type="entry name" value="Growth_fac_rcpt_cys_sf"/>
</dbReference>
<evidence type="ECO:0000256" key="1">
    <source>
        <dbReference type="ARBA" id="ARBA00005755"/>
    </source>
</evidence>
<keyword evidence="6" id="KW-0239">DNA-directed DNA polymerase</keyword>
<dbReference type="SUPFAM" id="SSF57184">
    <property type="entry name" value="Growth factor receptor domain"/>
    <property type="match status" value="1"/>
</dbReference>
<comment type="caution">
    <text evidence="10">The sequence shown here is derived from an EMBL/GenBank/DDBJ whole genome shotgun (WGS) entry which is preliminary data.</text>
</comment>
<dbReference type="InterPro" id="IPR023211">
    <property type="entry name" value="DNA_pol_palm_dom_sf"/>
</dbReference>
<evidence type="ECO:0000313" key="11">
    <source>
        <dbReference type="Proteomes" id="UP000580250"/>
    </source>
</evidence>
<evidence type="ECO:0000256" key="2">
    <source>
        <dbReference type="ARBA" id="ARBA00012417"/>
    </source>
</evidence>
<comment type="catalytic activity">
    <reaction evidence="8">
        <text>DNA(n) + a 2'-deoxyribonucleoside 5'-triphosphate = DNA(n+1) + diphosphate</text>
        <dbReference type="Rhea" id="RHEA:22508"/>
        <dbReference type="Rhea" id="RHEA-COMP:17339"/>
        <dbReference type="Rhea" id="RHEA-COMP:17340"/>
        <dbReference type="ChEBI" id="CHEBI:33019"/>
        <dbReference type="ChEBI" id="CHEBI:61560"/>
        <dbReference type="ChEBI" id="CHEBI:173112"/>
        <dbReference type="EC" id="2.7.7.7"/>
    </reaction>
</comment>
<protein>
    <recommendedName>
        <fullName evidence="2">DNA-directed DNA polymerase</fullName>
        <ecNumber evidence="2">2.7.7.7</ecNumber>
    </recommendedName>
</protein>
<dbReference type="EC" id="2.7.7.7" evidence="2"/>
<dbReference type="OrthoDB" id="1110951at2759"/>
<evidence type="ECO:0000313" key="10">
    <source>
        <dbReference type="EMBL" id="CAD2195487.1"/>
    </source>
</evidence>
<evidence type="ECO:0000256" key="8">
    <source>
        <dbReference type="ARBA" id="ARBA00049244"/>
    </source>
</evidence>
<dbReference type="SUPFAM" id="SSF52980">
    <property type="entry name" value="Restriction endonuclease-like"/>
    <property type="match status" value="1"/>
</dbReference>
<dbReference type="GO" id="GO:0000166">
    <property type="term" value="F:nucleotide binding"/>
    <property type="evidence" value="ECO:0007669"/>
    <property type="project" value="InterPro"/>
</dbReference>
<dbReference type="EMBL" id="CAJEWN010001219">
    <property type="protein sequence ID" value="CAD2195487.1"/>
    <property type="molecule type" value="Genomic_DNA"/>
</dbReference>
<keyword evidence="7" id="KW-0238">DNA-binding</keyword>
<dbReference type="Gene3D" id="3.90.1600.10">
    <property type="entry name" value="Palm domain of DNA polymerase"/>
    <property type="match status" value="1"/>
</dbReference>